<dbReference type="SUPFAM" id="SSF103647">
    <property type="entry name" value="TSP type-3 repeat"/>
    <property type="match status" value="2"/>
</dbReference>
<dbReference type="GO" id="GO:0005509">
    <property type="term" value="F:calcium ion binding"/>
    <property type="evidence" value="ECO:0007669"/>
    <property type="project" value="InterPro"/>
</dbReference>
<name>A0A2W1NAE5_9FLAO</name>
<evidence type="ECO:0000256" key="1">
    <source>
        <dbReference type="SAM" id="MobiDB-lite"/>
    </source>
</evidence>
<evidence type="ECO:0000313" key="3">
    <source>
        <dbReference type="Proteomes" id="UP000249248"/>
    </source>
</evidence>
<dbReference type="PANTHER" id="PTHR10199">
    <property type="entry name" value="THROMBOSPONDIN"/>
    <property type="match status" value="1"/>
</dbReference>
<accession>A0A2W1NAE5</accession>
<reference evidence="2 3" key="1">
    <citation type="submission" date="2018-06" db="EMBL/GenBank/DDBJ databases">
        <title>The draft genome sequence of Crocinitomix sp. SM1701.</title>
        <authorList>
            <person name="Zhang X."/>
        </authorList>
    </citation>
    <scope>NUCLEOTIDE SEQUENCE [LARGE SCALE GENOMIC DNA]</scope>
    <source>
        <strain evidence="2 3">SM1701</strain>
    </source>
</reference>
<proteinExistence type="predicted"/>
<organism evidence="2 3">
    <name type="scientific">Putridiphycobacter roseus</name>
    <dbReference type="NCBI Taxonomy" id="2219161"/>
    <lineage>
        <taxon>Bacteria</taxon>
        <taxon>Pseudomonadati</taxon>
        <taxon>Bacteroidota</taxon>
        <taxon>Flavobacteriia</taxon>
        <taxon>Flavobacteriales</taxon>
        <taxon>Crocinitomicaceae</taxon>
        <taxon>Putridiphycobacter</taxon>
    </lineage>
</organism>
<dbReference type="AlphaFoldDB" id="A0A2W1NAE5"/>
<comment type="caution">
    <text evidence="2">The sequence shown here is derived from an EMBL/GenBank/DDBJ whole genome shotgun (WGS) entry which is preliminary data.</text>
</comment>
<feature type="non-terminal residue" evidence="2">
    <location>
        <position position="899"/>
    </location>
</feature>
<feature type="compositionally biased region" description="Acidic residues" evidence="1">
    <location>
        <begin position="859"/>
        <end position="872"/>
    </location>
</feature>
<dbReference type="EMBL" id="QKSB01000009">
    <property type="protein sequence ID" value="PZE16275.1"/>
    <property type="molecule type" value="Genomic_DNA"/>
</dbReference>
<dbReference type="Gene3D" id="4.10.1080.10">
    <property type="entry name" value="TSP type-3 repeat"/>
    <property type="match status" value="2"/>
</dbReference>
<protein>
    <submittedName>
        <fullName evidence="2">Uncharacterized protein</fullName>
    </submittedName>
</protein>
<keyword evidence="3" id="KW-1185">Reference proteome</keyword>
<feature type="region of interest" description="Disordered" evidence="1">
    <location>
        <begin position="683"/>
        <end position="702"/>
    </location>
</feature>
<dbReference type="PANTHER" id="PTHR10199:SF119">
    <property type="entry name" value="RE20510P"/>
    <property type="match status" value="1"/>
</dbReference>
<feature type="region of interest" description="Disordered" evidence="1">
    <location>
        <begin position="856"/>
        <end position="899"/>
    </location>
</feature>
<dbReference type="InterPro" id="IPR028974">
    <property type="entry name" value="TSP_type-3_rpt"/>
</dbReference>
<evidence type="ECO:0000313" key="2">
    <source>
        <dbReference type="EMBL" id="PZE16275.1"/>
    </source>
</evidence>
<sequence>MKDTLELKCFKSNSFRFRASNLLFTLIFVLPIFFPQQLFAEGTKEVMPTATNGVGLYVGDANSSGPFFNSPDENKIRFEIADHVNENFYFGGKFYDRVILAQRGDVYIRIKDGSGTVVYGPQLFPLLGTGHIADYTEAVAGPNIAGTAPTGYTPLSFDPTANGEYFIEIYSSLTAGISSTNEYVVGVFFDFTVATNAGVRKSGRISCQKWSFLTYNPSNFEGDLNYSFNGDYYAYTKDSSIIRMEFANGFKPFGYELAMNYYGVINTGSFIYDRKSVISPAGAPPLNNGYKTFLNLPDTLVFIPTRTAPSPVLTNQIYGCPGEYYIPYYIQSAGDLALLLDINGIPGYQSATSDKVIEIYGAAAGNGIIAWDGFDGLGNPVLGGANINLQATLFKGRTNIPMYDAEINANGFQVTSIFPLPGSKKLYWDDSDLVNYGTCANILTDNNTGAGYADINLLEGVFGPQHAWDGAGPTLAVPAPNLFDGSTTVSTCDDFGNARTINTWFYSSNVASGLVAKILPNCDNDNDGITDDLDLDDDNDGILDLTEHSSDPLADHDFDGFPNYIDAQFPGFVDSNFDLINDNFDLDLDGIINSFDIDADGDNCSDVIEAGYTDVDGNGEVDGTGLNANGTVSGSDGYGALADDNSNGTDDYLEINDQDGDGLGDKCDADRDGDGIPDIVEGTLDSDGDGIPNNQDLDSDNDGVSDLVEAGGTDANGDGVLDDVTDTDGDGIPDLVDPDNGGTVLTIPDSDNDGLIDALDVDSDNDGIADVIENGGTDPDGDGQIGTGPITDTDGDGLSDIVDTDNGGTALTNPDTDLDGLIDALDIDSDNDGIVDAIEAGGTDADGDGQIGSGVITDTDGDGMSDIVDTDDAGTPLTLPNTDGTGGPNYLDIDADDDG</sequence>
<dbReference type="Proteomes" id="UP000249248">
    <property type="component" value="Unassembled WGS sequence"/>
</dbReference>
<gene>
    <name evidence="2" type="ORF">DNU06_13255</name>
</gene>